<feature type="compositionally biased region" description="Pro residues" evidence="1">
    <location>
        <begin position="330"/>
        <end position="342"/>
    </location>
</feature>
<comment type="caution">
    <text evidence="4">The sequence shown here is derived from an EMBL/GenBank/DDBJ whole genome shotgun (WGS) entry which is preliminary data.</text>
</comment>
<keyword evidence="5" id="KW-1185">Reference proteome</keyword>
<dbReference type="Proteomes" id="UP001630127">
    <property type="component" value="Unassembled WGS sequence"/>
</dbReference>
<feature type="domain" description="DUF7036" evidence="3">
    <location>
        <begin position="96"/>
        <end position="186"/>
    </location>
</feature>
<keyword evidence="2" id="KW-1133">Transmembrane helix</keyword>
<feature type="region of interest" description="Disordered" evidence="1">
    <location>
        <begin position="370"/>
        <end position="404"/>
    </location>
</feature>
<reference evidence="4 5" key="1">
    <citation type="submission" date="2024-11" db="EMBL/GenBank/DDBJ databases">
        <title>A near-complete genome assembly of Cinchona calisaya.</title>
        <authorList>
            <person name="Lian D.C."/>
            <person name="Zhao X.W."/>
            <person name="Wei L."/>
        </authorList>
    </citation>
    <scope>NUCLEOTIDE SEQUENCE [LARGE SCALE GENOMIC DNA]</scope>
    <source>
        <tissue evidence="4">Nenye</tissue>
    </source>
</reference>
<accession>A0ABD3B530</accession>
<protein>
    <recommendedName>
        <fullName evidence="3">DUF7036 domain-containing protein</fullName>
    </recommendedName>
</protein>
<dbReference type="PANTHER" id="PTHR33826">
    <property type="entry name" value="F20B24.21"/>
    <property type="match status" value="1"/>
</dbReference>
<proteinExistence type="predicted"/>
<evidence type="ECO:0000313" key="4">
    <source>
        <dbReference type="EMBL" id="KAL3538561.1"/>
    </source>
</evidence>
<evidence type="ECO:0000313" key="5">
    <source>
        <dbReference type="Proteomes" id="UP001630127"/>
    </source>
</evidence>
<keyword evidence="2" id="KW-0472">Membrane</keyword>
<evidence type="ECO:0000256" key="2">
    <source>
        <dbReference type="SAM" id="Phobius"/>
    </source>
</evidence>
<dbReference type="Pfam" id="PF23041">
    <property type="entry name" value="DUF7036"/>
    <property type="match status" value="2"/>
</dbReference>
<keyword evidence="2" id="KW-0812">Transmembrane</keyword>
<feature type="transmembrane region" description="Helical" evidence="2">
    <location>
        <begin position="52"/>
        <end position="73"/>
    </location>
</feature>
<name>A0ABD3B530_9GENT</name>
<feature type="region of interest" description="Disordered" evidence="1">
    <location>
        <begin position="325"/>
        <end position="351"/>
    </location>
</feature>
<dbReference type="PANTHER" id="PTHR33826:SF4">
    <property type="entry name" value="F20B24.21"/>
    <property type="match status" value="1"/>
</dbReference>
<evidence type="ECO:0000256" key="1">
    <source>
        <dbReference type="SAM" id="MobiDB-lite"/>
    </source>
</evidence>
<feature type="domain" description="DUF7036" evidence="3">
    <location>
        <begin position="219"/>
        <end position="309"/>
    </location>
</feature>
<dbReference type="InterPro" id="IPR055464">
    <property type="entry name" value="DUF7036"/>
</dbReference>
<evidence type="ECO:0000259" key="3">
    <source>
        <dbReference type="Pfam" id="PF23041"/>
    </source>
</evidence>
<gene>
    <name evidence="4" type="ORF">ACH5RR_001927</name>
</gene>
<dbReference type="AlphaFoldDB" id="A0ABD3B530"/>
<organism evidence="4 5">
    <name type="scientific">Cinchona calisaya</name>
    <dbReference type="NCBI Taxonomy" id="153742"/>
    <lineage>
        <taxon>Eukaryota</taxon>
        <taxon>Viridiplantae</taxon>
        <taxon>Streptophyta</taxon>
        <taxon>Embryophyta</taxon>
        <taxon>Tracheophyta</taxon>
        <taxon>Spermatophyta</taxon>
        <taxon>Magnoliopsida</taxon>
        <taxon>eudicotyledons</taxon>
        <taxon>Gunneridae</taxon>
        <taxon>Pentapetalae</taxon>
        <taxon>asterids</taxon>
        <taxon>lamiids</taxon>
        <taxon>Gentianales</taxon>
        <taxon>Rubiaceae</taxon>
        <taxon>Cinchonoideae</taxon>
        <taxon>Cinchoneae</taxon>
        <taxon>Cinchona</taxon>
    </lineage>
</organism>
<sequence length="484" mass="52929">MGKLLQKQLPVVRQQQQQQQRRTDGIVDSRIFCCRRCSTSLSRIVREFNCKCVIVLLLSVAVFISALFSVVHLHSMEIGYDAKEKIKLSATVQAYLTLQRPVAQLVPHINELEYDIFEEIGVPSTKVMILSMHKAGVSNVTDVVFGILPDQLNISINPVFLSLLKLSFIELFLQQSNLTLTNTTFGQPSSFEILRFAGGITLIPEQSPSILKIPKTLFSFTLNNSIYEIKQNIVELKTQMKLGLHLLPDEIVYIQVTNNNGSTRDPPITVEASVTSNLGILLPQRMRQLAELLTGPSAKNLGLDAYVFGKVKEVSLSSSLKRSLHALQPSPSPSPSPSPAPASPFYESDPSAPVPNFHHLAPCSNCDTYAPSDSSHANGPNPENDYHTSPSKMPSSPAPSPVDINLKCDSGSPSPSPISHIYPPSASISLPLLPCVSDRCQDNKNGRLPLVSASSSYIAVGSLHNICWICVFGLFICHLLSCTF</sequence>
<dbReference type="EMBL" id="JBJUIK010000001">
    <property type="protein sequence ID" value="KAL3538561.1"/>
    <property type="molecule type" value="Genomic_DNA"/>
</dbReference>